<gene>
    <name evidence="5" type="ordered locus">Rcas_0390</name>
</gene>
<dbReference type="Pfam" id="PF07905">
    <property type="entry name" value="PucR"/>
    <property type="match status" value="1"/>
</dbReference>
<dbReference type="InterPro" id="IPR051448">
    <property type="entry name" value="CdaR-like_regulators"/>
</dbReference>
<name>A7NGD5_ROSCS</name>
<sequence length="525" mass="56899">MPPVTVQDVVRLALPEGVVVAAGSAGLSHQVSWVATPRATPPVFTNLRGGEFVLVATSALHALDERLTLANLAERLAQVPIAAIAVQGDIPDQARATAETLRLPLLHLPDASDIREVEREVQRLISDYDAQIERRAAQLGHVLTQRSLAGAGVNGLLDTLAERTGRSLAFYSPTGEVRALRARGPARVALQTLQPRGTGATTHLGQQIWVQQIGQIASGDAAGRNFGYLALCGDTLDDWDRLAAHQGASALALELAKEQAVLAAEERLRGDFVQAVLVGAAADDKTLVQRGRELGYDLRQPHVALLCGVANGDDRAIARLAGALSAALSALGVAAPLMRRIDDVLCYIPAVSRGRRAHEIADLLHARLTDDIPGVLVAIGREAPALTHWSRSLREAEQALLIGRELLGNGRVLDFGDLGVYRLLLLLRESPELWEFYRTTLATLVDYDRDQHGELLKTLEAFFDHNGNLARTAEALHIHRNTLLYRLTRIKEISGRDPDVAEDRLALWLALKAHRVLKTISEPVT</sequence>
<evidence type="ECO:0000259" key="4">
    <source>
        <dbReference type="Pfam" id="PF17853"/>
    </source>
</evidence>
<feature type="domain" description="PucR C-terminal helix-turn-helix" evidence="3">
    <location>
        <begin position="455"/>
        <end position="513"/>
    </location>
</feature>
<dbReference type="Gene3D" id="1.10.10.2840">
    <property type="entry name" value="PucR C-terminal helix-turn-helix domain"/>
    <property type="match status" value="1"/>
</dbReference>
<dbReference type="InterPro" id="IPR042070">
    <property type="entry name" value="PucR_C-HTH_sf"/>
</dbReference>
<dbReference type="InterPro" id="IPR041522">
    <property type="entry name" value="CdaR_GGDEF"/>
</dbReference>
<dbReference type="Proteomes" id="UP000000263">
    <property type="component" value="Chromosome"/>
</dbReference>
<dbReference type="STRING" id="383372.Rcas_0390"/>
<feature type="domain" description="CdaR GGDEF-like" evidence="4">
    <location>
        <begin position="282"/>
        <end position="400"/>
    </location>
</feature>
<evidence type="ECO:0000313" key="6">
    <source>
        <dbReference type="Proteomes" id="UP000000263"/>
    </source>
</evidence>
<proteinExistence type="inferred from homology"/>
<dbReference type="RefSeq" id="WP_011997926.1">
    <property type="nucleotide sequence ID" value="NC_009767.1"/>
</dbReference>
<dbReference type="InterPro" id="IPR009057">
    <property type="entry name" value="Homeodomain-like_sf"/>
</dbReference>
<dbReference type="PANTHER" id="PTHR33744">
    <property type="entry name" value="CARBOHYDRATE DIACID REGULATOR"/>
    <property type="match status" value="1"/>
</dbReference>
<protein>
    <submittedName>
        <fullName evidence="5">Transcriptional regulator, CdaR</fullName>
    </submittedName>
</protein>
<dbReference type="KEGG" id="rca:Rcas_0390"/>
<accession>A7NGD5</accession>
<dbReference type="InterPro" id="IPR012914">
    <property type="entry name" value="PucR_dom"/>
</dbReference>
<dbReference type="HOGENOM" id="CLU_017436_3_0_0"/>
<evidence type="ECO:0000313" key="5">
    <source>
        <dbReference type="EMBL" id="ABU56522.1"/>
    </source>
</evidence>
<comment type="similarity">
    <text evidence="1">Belongs to the CdaR family.</text>
</comment>
<dbReference type="AlphaFoldDB" id="A7NGD5"/>
<feature type="domain" description="Purine catabolism PurC-like" evidence="2">
    <location>
        <begin position="9"/>
        <end position="125"/>
    </location>
</feature>
<evidence type="ECO:0000259" key="2">
    <source>
        <dbReference type="Pfam" id="PF07905"/>
    </source>
</evidence>
<dbReference type="PANTHER" id="PTHR33744:SF1">
    <property type="entry name" value="DNA-BINDING TRANSCRIPTIONAL ACTIVATOR ADER"/>
    <property type="match status" value="1"/>
</dbReference>
<keyword evidence="6" id="KW-1185">Reference proteome</keyword>
<dbReference type="eggNOG" id="COG2508">
    <property type="taxonomic scope" value="Bacteria"/>
</dbReference>
<organism evidence="5 6">
    <name type="scientific">Roseiflexus castenholzii (strain DSM 13941 / HLO8)</name>
    <dbReference type="NCBI Taxonomy" id="383372"/>
    <lineage>
        <taxon>Bacteria</taxon>
        <taxon>Bacillati</taxon>
        <taxon>Chloroflexota</taxon>
        <taxon>Chloroflexia</taxon>
        <taxon>Chloroflexales</taxon>
        <taxon>Roseiflexineae</taxon>
        <taxon>Roseiflexaceae</taxon>
        <taxon>Roseiflexus</taxon>
    </lineage>
</organism>
<evidence type="ECO:0000259" key="3">
    <source>
        <dbReference type="Pfam" id="PF13556"/>
    </source>
</evidence>
<dbReference type="Pfam" id="PF17853">
    <property type="entry name" value="GGDEF_2"/>
    <property type="match status" value="1"/>
</dbReference>
<dbReference type="OrthoDB" id="143422at2"/>
<dbReference type="InterPro" id="IPR025736">
    <property type="entry name" value="PucR_C-HTH_dom"/>
</dbReference>
<reference evidence="5 6" key="1">
    <citation type="submission" date="2007-08" db="EMBL/GenBank/DDBJ databases">
        <title>Complete sequence of Roseiflexus castenholzii DSM 13941.</title>
        <authorList>
            <consortium name="US DOE Joint Genome Institute"/>
            <person name="Copeland A."/>
            <person name="Lucas S."/>
            <person name="Lapidus A."/>
            <person name="Barry K."/>
            <person name="Glavina del Rio T."/>
            <person name="Dalin E."/>
            <person name="Tice H."/>
            <person name="Pitluck S."/>
            <person name="Thompson L.S."/>
            <person name="Brettin T."/>
            <person name="Bruce D."/>
            <person name="Detter J.C."/>
            <person name="Han C."/>
            <person name="Tapia R."/>
            <person name="Schmutz J."/>
            <person name="Larimer F."/>
            <person name="Land M."/>
            <person name="Hauser L."/>
            <person name="Kyrpides N."/>
            <person name="Mikhailova N."/>
            <person name="Bryant D.A."/>
            <person name="Hanada S."/>
            <person name="Tsukatani Y."/>
            <person name="Richardson P."/>
        </authorList>
    </citation>
    <scope>NUCLEOTIDE SEQUENCE [LARGE SCALE GENOMIC DNA]</scope>
    <source>
        <strain evidence="6">DSM 13941 / HLO8</strain>
    </source>
</reference>
<dbReference type="EMBL" id="CP000804">
    <property type="protein sequence ID" value="ABU56522.1"/>
    <property type="molecule type" value="Genomic_DNA"/>
</dbReference>
<dbReference type="Pfam" id="PF13556">
    <property type="entry name" value="HTH_30"/>
    <property type="match status" value="1"/>
</dbReference>
<evidence type="ECO:0000256" key="1">
    <source>
        <dbReference type="ARBA" id="ARBA00006754"/>
    </source>
</evidence>
<dbReference type="SUPFAM" id="SSF46689">
    <property type="entry name" value="Homeodomain-like"/>
    <property type="match status" value="1"/>
</dbReference>